<dbReference type="PROSITE" id="PS51257">
    <property type="entry name" value="PROKAR_LIPOPROTEIN"/>
    <property type="match status" value="1"/>
</dbReference>
<accession>A0A174TA05</accession>
<gene>
    <name evidence="1" type="ORF">ERS852494_03856</name>
</gene>
<evidence type="ECO:0000313" key="1">
    <source>
        <dbReference type="EMBL" id="CUQ06793.1"/>
    </source>
</evidence>
<proteinExistence type="predicted"/>
<protein>
    <submittedName>
        <fullName evidence="1">Putative lipoprotein</fullName>
    </submittedName>
</protein>
<evidence type="ECO:0000313" key="2">
    <source>
        <dbReference type="Proteomes" id="UP000095657"/>
    </source>
</evidence>
<keyword evidence="1" id="KW-0449">Lipoprotein</keyword>
<reference evidence="1 2" key="1">
    <citation type="submission" date="2015-09" db="EMBL/GenBank/DDBJ databases">
        <authorList>
            <consortium name="Pathogen Informatics"/>
        </authorList>
    </citation>
    <scope>NUCLEOTIDE SEQUENCE [LARGE SCALE GENOMIC DNA]</scope>
    <source>
        <strain evidence="1 2">2789STDY5834880</strain>
    </source>
</reference>
<dbReference type="Proteomes" id="UP000095657">
    <property type="component" value="Unassembled WGS sequence"/>
</dbReference>
<dbReference type="AlphaFoldDB" id="A0A174TA05"/>
<organism evidence="1 2">
    <name type="scientific">Bacteroides caccae</name>
    <dbReference type="NCBI Taxonomy" id="47678"/>
    <lineage>
        <taxon>Bacteria</taxon>
        <taxon>Pseudomonadati</taxon>
        <taxon>Bacteroidota</taxon>
        <taxon>Bacteroidia</taxon>
        <taxon>Bacteroidales</taxon>
        <taxon>Bacteroidaceae</taxon>
        <taxon>Bacteroides</taxon>
    </lineage>
</organism>
<dbReference type="EMBL" id="CZAI01000011">
    <property type="protein sequence ID" value="CUQ06793.1"/>
    <property type="molecule type" value="Genomic_DNA"/>
</dbReference>
<name>A0A174TA05_9BACE</name>
<sequence length="280" mass="31927">MIKKLIYLFCGTLVLTACGNSIEKKANEKLVIAKAAYERGDYEEAKSQIDSIKILYPKAFEARKAGQELMLDVETKAQQKTLAYLDSALQVKQQEFDAIKDKFTLEKDAEYQQIGNYLWPTQTVEKNLHRSYLRFQVNEQGIMSMTSIYCGSNNIHHVGVKVIAPDGSFAETPTSKDSYETVDMNEKIEKADYKLGEDGSVIEFLNLNKDKNIRIEYLGDRIHKTTMSPTDRQAAANIYQLSQILSAMQQIKKEQEAANLKIEFINKKKERKAQETATEQ</sequence>